<evidence type="ECO:0000313" key="3">
    <source>
        <dbReference type="EMBL" id="MBL0385770.1"/>
    </source>
</evidence>
<organism evidence="3 4">
    <name type="scientific">Tumebacillus amylolyticus</name>
    <dbReference type="NCBI Taxonomy" id="2801339"/>
    <lineage>
        <taxon>Bacteria</taxon>
        <taxon>Bacillati</taxon>
        <taxon>Bacillota</taxon>
        <taxon>Bacilli</taxon>
        <taxon>Bacillales</taxon>
        <taxon>Alicyclobacillaceae</taxon>
        <taxon>Tumebacillus</taxon>
    </lineage>
</organism>
<sequence length="455" mass="50223">MFHADSYNLRYAAHQFGACANEMRGQAKRYSNSAQHLLQYWKGDAAQSFCYVHEQMAQDMQQLAGALERTASELQTLANRNDHVQELKRQAQQVEWQLQSLNSSDPNYESEAHYYRQRAHDLYYAAEMEARADDERAASAFREIESVMNSLFLHAVQNHSSASASSTPKVHPWWEKAMDFVSGAVYSIASSSSWGLLEWAVDDEADLRSDEYMEGKIFGDYLSTGIGVVTALDGLLVAAGGAAGGVLLSWTGVGAVAGAGVAVAGVAEAGYGAGIAYKGYSNLKQDQALMEARKSQSESVGPGESSSTKNSESTASAKKPLPDWLKKQWDAGNTFNKENRPRYPYNEVEVVVDGQKYVVDSYVPGKEIVSRKYTQLAEIQEKTAFSYLSEFTKKYSSGAKITDGRFNPNALKGGRLEGELVLEVPIQFQAIPQKILDEATKRFIIIRDINGKVYN</sequence>
<accession>A0ABS1J6D9</accession>
<keyword evidence="1" id="KW-0175">Coiled coil</keyword>
<dbReference type="Proteomes" id="UP000602284">
    <property type="component" value="Unassembled WGS sequence"/>
</dbReference>
<dbReference type="Pfam" id="PF06013">
    <property type="entry name" value="WXG100"/>
    <property type="match status" value="1"/>
</dbReference>
<evidence type="ECO:0000256" key="2">
    <source>
        <dbReference type="SAM" id="MobiDB-lite"/>
    </source>
</evidence>
<dbReference type="InterPro" id="IPR036689">
    <property type="entry name" value="ESAT-6-like_sf"/>
</dbReference>
<proteinExistence type="predicted"/>
<dbReference type="SUPFAM" id="SSF140453">
    <property type="entry name" value="EsxAB dimer-like"/>
    <property type="match status" value="1"/>
</dbReference>
<protein>
    <submittedName>
        <fullName evidence="3">WXG100 family type VII secretion target</fullName>
    </submittedName>
</protein>
<dbReference type="InterPro" id="IPR010310">
    <property type="entry name" value="T7SS_ESAT-6-like"/>
</dbReference>
<feature type="compositionally biased region" description="Low complexity" evidence="2">
    <location>
        <begin position="304"/>
        <end position="318"/>
    </location>
</feature>
<dbReference type="Gene3D" id="1.10.287.1060">
    <property type="entry name" value="ESAT-6-like"/>
    <property type="match status" value="1"/>
</dbReference>
<name>A0ABS1J6D9_9BACL</name>
<feature type="region of interest" description="Disordered" evidence="2">
    <location>
        <begin position="291"/>
        <end position="319"/>
    </location>
</feature>
<evidence type="ECO:0000313" key="4">
    <source>
        <dbReference type="Proteomes" id="UP000602284"/>
    </source>
</evidence>
<evidence type="ECO:0000256" key="1">
    <source>
        <dbReference type="SAM" id="Coils"/>
    </source>
</evidence>
<gene>
    <name evidence="3" type="ORF">JJB07_03830</name>
</gene>
<reference evidence="3 4" key="1">
    <citation type="submission" date="2021-01" db="EMBL/GenBank/DDBJ databases">
        <title>Tumebacillus sp. strain ITR2 16S ribosomal RNA gene Genome sequencing and assembly.</title>
        <authorList>
            <person name="Kang M."/>
        </authorList>
    </citation>
    <scope>NUCLEOTIDE SEQUENCE [LARGE SCALE GENOMIC DNA]</scope>
    <source>
        <strain evidence="3 4">ITR2</strain>
    </source>
</reference>
<dbReference type="RefSeq" id="WP_201631260.1">
    <property type="nucleotide sequence ID" value="NZ_JAEQNB010000001.1"/>
</dbReference>
<keyword evidence="4" id="KW-1185">Reference proteome</keyword>
<dbReference type="EMBL" id="JAEQNB010000001">
    <property type="protein sequence ID" value="MBL0385770.1"/>
    <property type="molecule type" value="Genomic_DNA"/>
</dbReference>
<feature type="coiled-coil region" evidence="1">
    <location>
        <begin position="60"/>
        <end position="104"/>
    </location>
</feature>
<comment type="caution">
    <text evidence="3">The sequence shown here is derived from an EMBL/GenBank/DDBJ whole genome shotgun (WGS) entry which is preliminary data.</text>
</comment>